<gene>
    <name evidence="1" type="ORF">ACFFR3_45925</name>
</gene>
<evidence type="ECO:0000313" key="1">
    <source>
        <dbReference type="EMBL" id="MFB9476875.1"/>
    </source>
</evidence>
<evidence type="ECO:0008006" key="3">
    <source>
        <dbReference type="Google" id="ProtNLM"/>
    </source>
</evidence>
<dbReference type="Proteomes" id="UP001589568">
    <property type="component" value="Unassembled WGS sequence"/>
</dbReference>
<evidence type="ECO:0000313" key="2">
    <source>
        <dbReference type="Proteomes" id="UP001589568"/>
    </source>
</evidence>
<accession>A0ABV5P2U6</accession>
<organism evidence="1 2">
    <name type="scientific">Nonomuraea salmonea</name>
    <dbReference type="NCBI Taxonomy" id="46181"/>
    <lineage>
        <taxon>Bacteria</taxon>
        <taxon>Bacillati</taxon>
        <taxon>Actinomycetota</taxon>
        <taxon>Actinomycetes</taxon>
        <taxon>Streptosporangiales</taxon>
        <taxon>Streptosporangiaceae</taxon>
        <taxon>Nonomuraea</taxon>
    </lineage>
</organism>
<proteinExistence type="predicted"/>
<name>A0ABV5P2U6_9ACTN</name>
<reference evidence="1 2" key="1">
    <citation type="submission" date="2024-09" db="EMBL/GenBank/DDBJ databases">
        <authorList>
            <person name="Sun Q."/>
            <person name="Mori K."/>
        </authorList>
    </citation>
    <scope>NUCLEOTIDE SEQUENCE [LARGE SCALE GENOMIC DNA]</scope>
    <source>
        <strain evidence="1 2">JCM 3324</strain>
    </source>
</reference>
<comment type="caution">
    <text evidence="1">The sequence shown here is derived from an EMBL/GenBank/DDBJ whole genome shotgun (WGS) entry which is preliminary data.</text>
</comment>
<protein>
    <recommendedName>
        <fullName evidence="3">NUDIX hydrolase</fullName>
    </recommendedName>
</protein>
<dbReference type="RefSeq" id="WP_345410191.1">
    <property type="nucleotide sequence ID" value="NZ_BAAAXS010000002.1"/>
</dbReference>
<sequence>MPDNLHTGQRAADQTGRRRRIEFAVEVLPYAGTGPARRYLVRRDGTAIRARHAGPTPITADAVRAVHQETGHLADRTDLVRVGIDHLDDGRTQIYRYGLDLDEEHVDVAARDVHWVSEAGLLAAAHPRTRSLLARLTRHLDGE</sequence>
<keyword evidence="2" id="KW-1185">Reference proteome</keyword>
<dbReference type="EMBL" id="JBHMCF010000057">
    <property type="protein sequence ID" value="MFB9476875.1"/>
    <property type="molecule type" value="Genomic_DNA"/>
</dbReference>